<gene>
    <name evidence="8" type="ORF">PZL22_005625</name>
</gene>
<evidence type="ECO:0000256" key="6">
    <source>
        <dbReference type="SAM" id="Phobius"/>
    </source>
</evidence>
<geneLocation type="plasmid" evidence="8 9">
    <name>pSkuCCBAU71714a</name>
</geneLocation>
<dbReference type="PROSITE" id="PS50850">
    <property type="entry name" value="MFS"/>
    <property type="match status" value="1"/>
</dbReference>
<feature type="transmembrane region" description="Helical" evidence="6">
    <location>
        <begin position="143"/>
        <end position="163"/>
    </location>
</feature>
<keyword evidence="4 6" id="KW-1133">Transmembrane helix</keyword>
<feature type="transmembrane region" description="Helical" evidence="6">
    <location>
        <begin position="343"/>
        <end position="362"/>
    </location>
</feature>
<evidence type="ECO:0000256" key="3">
    <source>
        <dbReference type="ARBA" id="ARBA00022692"/>
    </source>
</evidence>
<feature type="transmembrane region" description="Helical" evidence="6">
    <location>
        <begin position="222"/>
        <end position="244"/>
    </location>
</feature>
<dbReference type="SUPFAM" id="SSF103473">
    <property type="entry name" value="MFS general substrate transporter"/>
    <property type="match status" value="1"/>
</dbReference>
<evidence type="ECO:0000256" key="2">
    <source>
        <dbReference type="ARBA" id="ARBA00022475"/>
    </source>
</evidence>
<evidence type="ECO:0000259" key="7">
    <source>
        <dbReference type="PROSITE" id="PS50850"/>
    </source>
</evidence>
<feature type="transmembrane region" description="Helical" evidence="6">
    <location>
        <begin position="368"/>
        <end position="390"/>
    </location>
</feature>
<comment type="subcellular location">
    <subcellularLocation>
        <location evidence="1">Cell membrane</location>
        <topology evidence="1">Multi-pass membrane protein</topology>
    </subcellularLocation>
</comment>
<feature type="transmembrane region" description="Helical" evidence="6">
    <location>
        <begin position="106"/>
        <end position="131"/>
    </location>
</feature>
<dbReference type="RefSeq" id="WP_164843068.1">
    <property type="nucleotide sequence ID" value="NZ_CP120366.1"/>
</dbReference>
<proteinExistence type="predicted"/>
<dbReference type="InterPro" id="IPR020846">
    <property type="entry name" value="MFS_dom"/>
</dbReference>
<name>A0ABY8TCH9_9HYPH</name>
<feature type="transmembrane region" description="Helical" evidence="6">
    <location>
        <begin position="280"/>
        <end position="299"/>
    </location>
</feature>
<dbReference type="InterPro" id="IPR036259">
    <property type="entry name" value="MFS_trans_sf"/>
</dbReference>
<dbReference type="PANTHER" id="PTHR43124:SF3">
    <property type="entry name" value="CHLORAMPHENICOL EFFLUX PUMP RV0191"/>
    <property type="match status" value="1"/>
</dbReference>
<evidence type="ECO:0000256" key="5">
    <source>
        <dbReference type="ARBA" id="ARBA00023136"/>
    </source>
</evidence>
<dbReference type="Gene3D" id="1.20.1720.10">
    <property type="entry name" value="Multidrug resistance protein D"/>
    <property type="match status" value="1"/>
</dbReference>
<dbReference type="EMBL" id="CP120366">
    <property type="protein sequence ID" value="WHS95522.1"/>
    <property type="molecule type" value="Genomic_DNA"/>
</dbReference>
<keyword evidence="2" id="KW-1003">Cell membrane</keyword>
<organism evidence="8 9">
    <name type="scientific">Sinorhizobium kummerowiae</name>
    <dbReference type="NCBI Taxonomy" id="158892"/>
    <lineage>
        <taxon>Bacteria</taxon>
        <taxon>Pseudomonadati</taxon>
        <taxon>Pseudomonadota</taxon>
        <taxon>Alphaproteobacteria</taxon>
        <taxon>Hyphomicrobiales</taxon>
        <taxon>Rhizobiaceae</taxon>
        <taxon>Sinorhizobium/Ensifer group</taxon>
        <taxon>Sinorhizobium</taxon>
    </lineage>
</organism>
<sequence length="400" mass="41483">MLWAAMTVNVSPTVMFLLISFGTVLGIAGTDLVLPAIPATPTALGGTAALAQMVLAAYAGGTLMGLLTFGELGARYSRRKLLVWSLGLFAVTSLLSAYAPTLEWLVILRFAQGAFGSGPAVFAPGFIHGLYPGDKAPSMFGRLGSIESLTPALAPIAGAYLMTLGGWQTSFLMLAGLAILCAVGSWAYRQSLPDRLEALEVHQSYMSIIRNGDFLRHGLSQALSLGSILIFVFGAPAVMTGALGMTIGDFILLQVFGIALFILASNASNGLARRFGTERMIMIGTGGLVLGFFLILLYTSLGGRSLSVLVPLWMTANGAFGIRGPIGFHQAILASRGDHSRGAALVVAAILGITAGGTAAAAPFINIGWWPLALASSLAALLALLCLTLIGSTAEEAEDC</sequence>
<dbReference type="Pfam" id="PF07690">
    <property type="entry name" value="MFS_1"/>
    <property type="match status" value="1"/>
</dbReference>
<dbReference type="InterPro" id="IPR011701">
    <property type="entry name" value="MFS"/>
</dbReference>
<keyword evidence="8" id="KW-0614">Plasmid</keyword>
<dbReference type="InterPro" id="IPR050189">
    <property type="entry name" value="MFS_Efflux_Transporters"/>
</dbReference>
<dbReference type="Proteomes" id="UP001233264">
    <property type="component" value="Plasmid pSkuCCBAU71714a"/>
</dbReference>
<feature type="transmembrane region" description="Helical" evidence="6">
    <location>
        <begin position="50"/>
        <end position="69"/>
    </location>
</feature>
<keyword evidence="5 6" id="KW-0472">Membrane</keyword>
<evidence type="ECO:0000313" key="8">
    <source>
        <dbReference type="EMBL" id="WHS95522.1"/>
    </source>
</evidence>
<evidence type="ECO:0000313" key="9">
    <source>
        <dbReference type="Proteomes" id="UP001233264"/>
    </source>
</evidence>
<feature type="transmembrane region" description="Helical" evidence="6">
    <location>
        <begin position="169"/>
        <end position="188"/>
    </location>
</feature>
<feature type="domain" description="Major facilitator superfamily (MFS) profile" evidence="7">
    <location>
        <begin position="15"/>
        <end position="394"/>
    </location>
</feature>
<keyword evidence="9" id="KW-1185">Reference proteome</keyword>
<keyword evidence="3 6" id="KW-0812">Transmembrane</keyword>
<dbReference type="PANTHER" id="PTHR43124">
    <property type="entry name" value="PURINE EFFLUX PUMP PBUE"/>
    <property type="match status" value="1"/>
</dbReference>
<accession>A0ABY8TCH9</accession>
<dbReference type="CDD" id="cd17320">
    <property type="entry name" value="MFS_MdfA_MDR_like"/>
    <property type="match status" value="1"/>
</dbReference>
<evidence type="ECO:0000256" key="1">
    <source>
        <dbReference type="ARBA" id="ARBA00004651"/>
    </source>
</evidence>
<evidence type="ECO:0000256" key="4">
    <source>
        <dbReference type="ARBA" id="ARBA00022989"/>
    </source>
</evidence>
<reference evidence="8 9" key="1">
    <citation type="submission" date="2023-03" db="EMBL/GenBank/DDBJ databases">
        <authorList>
            <person name="Menendez E."/>
            <person name="Kaur S."/>
            <person name="Flores-Felix J.D."/>
            <person name="diCenzo G.C."/>
            <person name="Peix A."/>
            <person name="Velazquez E."/>
        </authorList>
    </citation>
    <scope>NUCLEOTIDE SEQUENCE [LARGE SCALE GENOMIC DNA]</scope>
    <source>
        <strain evidence="8 9">CCBAU 71714</strain>
        <plasmid evidence="8 9">pSkuCCBAU71714a</plasmid>
    </source>
</reference>
<protein>
    <submittedName>
        <fullName evidence="8">Multidrug effflux MFS transporter</fullName>
    </submittedName>
</protein>
<feature type="transmembrane region" description="Helical" evidence="6">
    <location>
        <begin position="81"/>
        <end position="100"/>
    </location>
</feature>
<feature type="transmembrane region" description="Helical" evidence="6">
    <location>
        <begin position="250"/>
        <end position="268"/>
    </location>
</feature>